<dbReference type="InterPro" id="IPR020845">
    <property type="entry name" value="AMP-binding_CS"/>
</dbReference>
<dbReference type="Pfam" id="PF23562">
    <property type="entry name" value="AMP-binding_C_3"/>
    <property type="match status" value="1"/>
</dbReference>
<dbReference type="GO" id="GO:0004467">
    <property type="term" value="F:long-chain fatty acid-CoA ligase activity"/>
    <property type="evidence" value="ECO:0007669"/>
    <property type="project" value="UniProtKB-EC"/>
</dbReference>
<dbReference type="GO" id="GO:0016020">
    <property type="term" value="C:membrane"/>
    <property type="evidence" value="ECO:0007669"/>
    <property type="project" value="TreeGrafter"/>
</dbReference>
<dbReference type="Gene3D" id="3.40.50.12780">
    <property type="entry name" value="N-terminal domain of ligase-like"/>
    <property type="match status" value="1"/>
</dbReference>
<dbReference type="EC" id="6.2.1.3" evidence="5"/>
<dbReference type="SUPFAM" id="SSF56801">
    <property type="entry name" value="Acetyl-CoA synthetase-like"/>
    <property type="match status" value="1"/>
</dbReference>
<proteinExistence type="predicted"/>
<reference evidence="6" key="1">
    <citation type="submission" date="2017-03" db="EMBL/GenBank/DDBJ databases">
        <authorList>
            <person name="Rodrigo-Torres L."/>
            <person name="Arahal R.D."/>
            <person name="Lucena T."/>
        </authorList>
    </citation>
    <scope>NUCLEOTIDE SEQUENCE [LARGE SCALE GENOMIC DNA]</scope>
    <source>
        <strain evidence="6">CECT 8411</strain>
    </source>
</reference>
<dbReference type="Proteomes" id="UP000193778">
    <property type="component" value="Unassembled WGS sequence"/>
</dbReference>
<organism evidence="5 6">
    <name type="scientific">Ruegeria meonggei</name>
    <dbReference type="NCBI Taxonomy" id="1446476"/>
    <lineage>
        <taxon>Bacteria</taxon>
        <taxon>Pseudomonadati</taxon>
        <taxon>Pseudomonadota</taxon>
        <taxon>Alphaproteobacteria</taxon>
        <taxon>Rhodobacterales</taxon>
        <taxon>Roseobacteraceae</taxon>
        <taxon>Ruegeria</taxon>
    </lineage>
</organism>
<evidence type="ECO:0000256" key="1">
    <source>
        <dbReference type="ARBA" id="ARBA00022598"/>
    </source>
</evidence>
<evidence type="ECO:0000256" key="3">
    <source>
        <dbReference type="ARBA" id="ARBA00023098"/>
    </source>
</evidence>
<dbReference type="RefSeq" id="WP_085824127.1">
    <property type="nucleotide sequence ID" value="NZ_FWFP01000012.1"/>
</dbReference>
<accession>A0A1X7A608</accession>
<dbReference type="PROSITE" id="PS00455">
    <property type="entry name" value="AMP_BINDING"/>
    <property type="match status" value="1"/>
</dbReference>
<dbReference type="OrthoDB" id="9803968at2"/>
<keyword evidence="2" id="KW-0276">Fatty acid metabolism</keyword>
<evidence type="ECO:0000313" key="6">
    <source>
        <dbReference type="Proteomes" id="UP000193778"/>
    </source>
</evidence>
<dbReference type="PANTHER" id="PTHR43272:SF32">
    <property type="entry name" value="AMP-DEPENDENT SYNTHETASE_LIGASE DOMAIN-CONTAINING PROTEIN"/>
    <property type="match status" value="1"/>
</dbReference>
<protein>
    <submittedName>
        <fullName evidence="5">Long-chain-fatty-acid--CoA ligase FadD15</fullName>
        <ecNumber evidence="5">6.2.1.3</ecNumber>
    </submittedName>
</protein>
<keyword evidence="1 5" id="KW-0436">Ligase</keyword>
<keyword evidence="3" id="KW-0443">Lipid metabolism</keyword>
<keyword evidence="6" id="KW-1185">Reference proteome</keyword>
<sequence length="628" mass="69838">MNISTLPPQTTINGIRFNATPGQRPLVVDECKTICELFQKRCANLGDRTAHREKDFGIWKPYSWADYWQHAKWIGLALRKLGLQRGEVVSILSEDRKEWAWFDMGIQGVGGIASGVYTTDSANQLKYLINDSDSRFLIVENEEHLDKYLEIEADVSGLVNVIILEDEGLHDLTHPRCMMIQDLYALGQQVEAEEPERFEAEIALASPQDTALLVYTSGTTGMPKGAMLSHENILAAIECGAHALPTLDSDEQLCFLPLCHILERDVSVYFPLAGKCVVNFAESPETVFANLQEVSPSTFIAVPRVWEKIFSQVQILVQDATPAGRAAYGMAIKVGLARAEYVLAGKPVPAAIAAQFWLWDRLVLRNLRRMLGLDKMRRGGTGAAPISTELLKWYWAIGVSLIEGFGMTETSGLATLNTIKGNKIGTIGRAVPGNDIRISAEGEIQLKGLNVFQGYWRNNSKTAETFTADGWLQTGDMGEIDDEGYVKITGRKKDIIITAGGKNITPAEIESRLKFSQFISDAVIIGDKRKYLTALIMIDQENVEKFAQDQKIPFSNFASLCAAPEVLQRIKAEVDAVNAEFARVEQIKDFRLIDVLLTADDDELTATMKLKRSFVEKKHGHLIEDMYN</sequence>
<feature type="domain" description="AMP-dependent synthetase/ligase" evidence="4">
    <location>
        <begin position="38"/>
        <end position="456"/>
    </location>
</feature>
<dbReference type="AlphaFoldDB" id="A0A1X7A608"/>
<dbReference type="EMBL" id="FWFP01000012">
    <property type="protein sequence ID" value="SLN71025.1"/>
    <property type="molecule type" value="Genomic_DNA"/>
</dbReference>
<dbReference type="InterPro" id="IPR042099">
    <property type="entry name" value="ANL_N_sf"/>
</dbReference>
<dbReference type="InterPro" id="IPR000873">
    <property type="entry name" value="AMP-dep_synth/lig_dom"/>
</dbReference>
<gene>
    <name evidence="5" type="ORF">RUM8411_03665</name>
</gene>
<evidence type="ECO:0000313" key="5">
    <source>
        <dbReference type="EMBL" id="SLN71025.1"/>
    </source>
</evidence>
<dbReference type="PANTHER" id="PTHR43272">
    <property type="entry name" value="LONG-CHAIN-FATTY-ACID--COA LIGASE"/>
    <property type="match status" value="1"/>
</dbReference>
<name>A0A1X7A608_9RHOB</name>
<dbReference type="CDD" id="cd05907">
    <property type="entry name" value="VL_LC_FACS_like"/>
    <property type="match status" value="1"/>
</dbReference>
<evidence type="ECO:0000259" key="4">
    <source>
        <dbReference type="Pfam" id="PF00501"/>
    </source>
</evidence>
<dbReference type="Pfam" id="PF00501">
    <property type="entry name" value="AMP-binding"/>
    <property type="match status" value="1"/>
</dbReference>
<evidence type="ECO:0000256" key="2">
    <source>
        <dbReference type="ARBA" id="ARBA00022832"/>
    </source>
</evidence>